<evidence type="ECO:0000313" key="2">
    <source>
        <dbReference type="EMBL" id="QDH69019.1"/>
    </source>
</evidence>
<feature type="transmembrane region" description="Helical" evidence="1">
    <location>
        <begin position="42"/>
        <end position="67"/>
    </location>
</feature>
<proteinExistence type="predicted"/>
<dbReference type="AlphaFoldDB" id="A0A514BPR4"/>
<evidence type="ECO:0000313" key="3">
    <source>
        <dbReference type="Proteomes" id="UP000317199"/>
    </source>
</evidence>
<protein>
    <submittedName>
        <fullName evidence="2">Uncharacterized protein</fullName>
    </submittedName>
</protein>
<gene>
    <name evidence="2" type="ORF">FKV23_02050</name>
</gene>
<dbReference type="RefSeq" id="WP_141622361.1">
    <property type="nucleotide sequence ID" value="NZ_CP041242.1"/>
</dbReference>
<feature type="transmembrane region" description="Helical" evidence="1">
    <location>
        <begin position="12"/>
        <end position="30"/>
    </location>
</feature>
<evidence type="ECO:0000256" key="1">
    <source>
        <dbReference type="SAM" id="Phobius"/>
    </source>
</evidence>
<dbReference type="Proteomes" id="UP000317199">
    <property type="component" value="Chromosome"/>
</dbReference>
<accession>A0A514BPR4</accession>
<dbReference type="EMBL" id="CP041242">
    <property type="protein sequence ID" value="QDH69019.1"/>
    <property type="molecule type" value="Genomic_DNA"/>
</dbReference>
<reference evidence="2 3" key="1">
    <citation type="submission" date="2019-06" db="EMBL/GenBank/DDBJ databases">
        <title>Lysobacter alkalisoli sp. nov. isolated from saline-alkali soil.</title>
        <authorList>
            <person name="Sun J.-Q."/>
            <person name="Xu L."/>
        </authorList>
    </citation>
    <scope>NUCLEOTIDE SEQUENCE [LARGE SCALE GENOMIC DNA]</scope>
    <source>
        <strain evidence="2 3">SJ-36</strain>
    </source>
</reference>
<name>A0A514BPR4_9GAMM</name>
<keyword evidence="1" id="KW-0812">Transmembrane</keyword>
<keyword evidence="1" id="KW-0472">Membrane</keyword>
<keyword evidence="1" id="KW-1133">Transmembrane helix</keyword>
<keyword evidence="3" id="KW-1185">Reference proteome</keyword>
<organism evidence="2 3">
    <name type="scientific">Marilutibacter alkalisoli</name>
    <dbReference type="NCBI Taxonomy" id="2591633"/>
    <lineage>
        <taxon>Bacteria</taxon>
        <taxon>Pseudomonadati</taxon>
        <taxon>Pseudomonadota</taxon>
        <taxon>Gammaproteobacteria</taxon>
        <taxon>Lysobacterales</taxon>
        <taxon>Lysobacteraceae</taxon>
        <taxon>Marilutibacter</taxon>
    </lineage>
</organism>
<dbReference type="KEGG" id="lyj:FKV23_02050"/>
<sequence length="122" mass="13700">MQYTSRRIEAALLWLGPVLLAVGFVSHRLWTQWPFGRMGELLLIALAGLIGWLSLLPVHHGWVSVILQAVPQVMSERSVLDPDHPHFAEIGSRGCISEWYSPALSTELNMSVGEAEWWSLPK</sequence>